<evidence type="ECO:0000313" key="2">
    <source>
        <dbReference type="Proteomes" id="UP001162501"/>
    </source>
</evidence>
<dbReference type="Proteomes" id="UP001162501">
    <property type="component" value="Chromosome 17"/>
</dbReference>
<evidence type="ECO:0000313" key="1">
    <source>
        <dbReference type="EMBL" id="CAI9696972.1"/>
    </source>
</evidence>
<sequence>MDAQRNEAQASLRLPGGSEAGAGQALSRLTAPRRARLPPQRGLPGLACLWRGTQLTSWTPELTDKKGFLGADPLIQDTLKTLNVGDSRDAHLCPAVFPKAPLMQE</sequence>
<name>A0ACB0E925_RANTA</name>
<organism evidence="1 2">
    <name type="scientific">Rangifer tarandus platyrhynchus</name>
    <name type="common">Svalbard reindeer</name>
    <dbReference type="NCBI Taxonomy" id="3082113"/>
    <lineage>
        <taxon>Eukaryota</taxon>
        <taxon>Metazoa</taxon>
        <taxon>Chordata</taxon>
        <taxon>Craniata</taxon>
        <taxon>Vertebrata</taxon>
        <taxon>Euteleostomi</taxon>
        <taxon>Mammalia</taxon>
        <taxon>Eutheria</taxon>
        <taxon>Laurasiatheria</taxon>
        <taxon>Artiodactyla</taxon>
        <taxon>Ruminantia</taxon>
        <taxon>Pecora</taxon>
        <taxon>Cervidae</taxon>
        <taxon>Odocoileinae</taxon>
        <taxon>Rangifer</taxon>
    </lineage>
</organism>
<dbReference type="EMBL" id="OX596101">
    <property type="protein sequence ID" value="CAI9696972.1"/>
    <property type="molecule type" value="Genomic_DNA"/>
</dbReference>
<gene>
    <name evidence="1" type="ORF">MRATA1EN3_LOCUS8185</name>
</gene>
<accession>A0ACB0E925</accession>
<reference evidence="1" key="1">
    <citation type="submission" date="2023-05" db="EMBL/GenBank/DDBJ databases">
        <authorList>
            <consortium name="ELIXIR-Norway"/>
        </authorList>
    </citation>
    <scope>NUCLEOTIDE SEQUENCE</scope>
</reference>
<protein>
    <submittedName>
        <fullName evidence="1">Uncharacterized protein</fullName>
    </submittedName>
</protein>
<proteinExistence type="predicted"/>